<accession>B0T988</accession>
<organism evidence="1">
    <name type="scientific">Caulobacter sp. (strain K31)</name>
    <dbReference type="NCBI Taxonomy" id="366602"/>
    <lineage>
        <taxon>Bacteria</taxon>
        <taxon>Pseudomonadati</taxon>
        <taxon>Pseudomonadota</taxon>
        <taxon>Alphaproteobacteria</taxon>
        <taxon>Caulobacterales</taxon>
        <taxon>Caulobacteraceae</taxon>
        <taxon>Caulobacter</taxon>
    </lineage>
</organism>
<sequence>MSQPDLDLIWNQIKSGVYQGPALATTVEDADELQLADDRWRRVHGQTTWEPILPLAGNLA</sequence>
<dbReference type="HOGENOM" id="CLU_2932791_0_0_5"/>
<dbReference type="AlphaFoldDB" id="B0T988"/>
<geneLocation type="plasmid" evidence="1">
    <name>pCAUL01</name>
</geneLocation>
<dbReference type="KEGG" id="cak:Caul_5143"/>
<dbReference type="EMBL" id="CP000928">
    <property type="protein sequence ID" value="ABZ74263.1"/>
    <property type="molecule type" value="Genomic_DNA"/>
</dbReference>
<evidence type="ECO:0000313" key="1">
    <source>
        <dbReference type="EMBL" id="ABZ74263.1"/>
    </source>
</evidence>
<reference evidence="1" key="1">
    <citation type="submission" date="2008-01" db="EMBL/GenBank/DDBJ databases">
        <title>Complete sequence of plasmid1 pCAUL01 of Caulobacter sp. K31.</title>
        <authorList>
            <consortium name="US DOE Joint Genome Institute"/>
            <person name="Copeland A."/>
            <person name="Lucas S."/>
            <person name="Lapidus A."/>
            <person name="Barry K."/>
            <person name="Glavina del Rio T."/>
            <person name="Dalin E."/>
            <person name="Tice H."/>
            <person name="Pitluck S."/>
            <person name="Bruce D."/>
            <person name="Goodwin L."/>
            <person name="Thompson L.S."/>
            <person name="Brettin T."/>
            <person name="Detter J.C."/>
            <person name="Han C."/>
            <person name="Schmutz J."/>
            <person name="Larimer F."/>
            <person name="Land M."/>
            <person name="Hauser L."/>
            <person name="Kyrpides N."/>
            <person name="Kim E."/>
            <person name="Stephens C."/>
            <person name="Richardson P."/>
        </authorList>
    </citation>
    <scope>NUCLEOTIDE SEQUENCE [LARGE SCALE GENOMIC DNA]</scope>
    <source>
        <strain evidence="1">K31</strain>
        <plasmid evidence="1">pCAUL01</plasmid>
    </source>
</reference>
<gene>
    <name evidence="1" type="ordered locus">Caul_5143</name>
</gene>
<name>B0T988_CAUSK</name>
<protein>
    <submittedName>
        <fullName evidence="1">Uncharacterized protein</fullName>
    </submittedName>
</protein>
<keyword evidence="1" id="KW-0614">Plasmid</keyword>
<proteinExistence type="predicted"/>